<dbReference type="OrthoDB" id="8862at10239"/>
<organism evidence="1 2">
    <name type="scientific">Mal de Rio Cuarto virus</name>
    <dbReference type="NCBI Taxonomy" id="185954"/>
    <lineage>
        <taxon>Viruses</taxon>
        <taxon>Riboviria</taxon>
        <taxon>Orthornavirae</taxon>
        <taxon>Duplornaviricota</taxon>
        <taxon>Resentoviricetes</taxon>
        <taxon>Reovirales</taxon>
        <taxon>Spinareoviridae</taxon>
        <taxon>Fijivirus</taxon>
        <taxon>Fijivirus cuartoense</taxon>
    </lineage>
</organism>
<evidence type="ECO:0000313" key="2">
    <source>
        <dbReference type="Proteomes" id="UP000152374"/>
    </source>
</evidence>
<dbReference type="EMBL" id="AY923115">
    <property type="protein sequence ID" value="AAY27970.1"/>
    <property type="molecule type" value="Genomic_RNA"/>
</dbReference>
<sequence>MDSERHYEYGSYSNSHGIEFDPNHPYIDLINDDFDENDYLDLETLNLEADYDDVESLALRLKNAPDYTTEIFEKIDRIPNFVYLFETEIIDNWNDYDLFADLRVTDTSDEFYTLSSMLTEHMQSIITLLPSILWPMVSQLTKSNVFQAADDVNITNYWRLMDRRWDFIDEQLRVQFIFRAYDLRAYQNGRVSQILSNSLLFAGLNLIGKRSCIPINSNFSIPDYLDYWFPTDDYHSDNYLIFIKFNETKNSGWKKIVVQYYLRKVFSKIRTGILIAHIDVDFWYNVFMRTLVRKEMIHTKNLIKSVLNF</sequence>
<reference evidence="2" key="3">
    <citation type="journal article" date="2005" name="Arch. Virol.">
        <title>Sequence analysis of genome segments S5 and S10 of Mal de Rio Cuarto virus (Fijivirus, Reoviridae).</title>
        <authorList>
            <person name="Distefano A.J."/>
            <person name="Hopp H.E."/>
            <person name="del Vas M."/>
        </authorList>
    </citation>
    <scope>NUCLEOTIDE SEQUENCE [LARGE SCALE GENOMIC DNA]</scope>
</reference>
<dbReference type="KEGG" id="vg:5130485"/>
<dbReference type="RefSeq" id="YP_956852.1">
    <property type="nucleotide sequence ID" value="NC_008736.1"/>
</dbReference>
<protein>
    <submittedName>
        <fullName evidence="1">ORF2</fullName>
    </submittedName>
</protein>
<keyword evidence="2" id="KW-1185">Reference proteome</keyword>
<dbReference type="GeneID" id="5130485"/>
<dbReference type="Pfam" id="PF06599">
    <property type="entry name" value="DUF1139"/>
    <property type="match status" value="1"/>
</dbReference>
<dbReference type="Proteomes" id="UP000152374">
    <property type="component" value="Genome"/>
</dbReference>
<reference evidence="1 2" key="4">
    <citation type="journal article" date="2007" name="Arch. Virol.">
        <title>Sequencing of the bicistronic genome segments S7 and S9 of Mal de Rio Cuarto virus (Fijivirus, Reoviridae) completes the genome of this virus.</title>
        <authorList>
            <person name="Guzman F.A."/>
            <person name="Distefano A.J."/>
            <person name="Arneodo J.D."/>
            <person name="Hopp H.E."/>
            <person name="Lenardon S.L."/>
            <person name="Del Vas M."/>
            <person name="Conci L.R."/>
        </authorList>
    </citation>
    <scope>NUCLEOTIDE SEQUENCE [LARGE SCALE GENOMIC DNA]</scope>
    <source>
        <strain evidence="1">Rio Cuarto</strain>
    </source>
</reference>
<accession>A0PJ20</accession>
<dbReference type="InterPro" id="IPR009519">
    <property type="entry name" value="FDV_Vp7-2"/>
</dbReference>
<evidence type="ECO:0000313" key="1">
    <source>
        <dbReference type="EMBL" id="AAY27970.1"/>
    </source>
</evidence>
<reference evidence="2" key="2">
    <citation type="journal article" date="2003" name="Virus Res.">
        <title>Sequence and phylogenetic analysis of genome segments S1, S2, S3 and S6 of Mal de Rio Cuarto virus, a newly accepted Fijivirus species.</title>
        <authorList>
            <person name="Distefano A.J."/>
            <person name="Conci L.R."/>
            <person name="Munoz Hidalgo M."/>
            <person name="Guzman F.A."/>
            <person name="Hopp H.E."/>
            <person name="del Vas M."/>
        </authorList>
    </citation>
    <scope>NUCLEOTIDE SEQUENCE [LARGE SCALE GENOMIC DNA]</scope>
</reference>
<proteinExistence type="predicted"/>
<reference evidence="2" key="1">
    <citation type="journal article" date="2002" name="Arch. Virol.">
        <title>Sequence analysis of genome segments S4 and S8 of Mal de Rio Cuarto virus (MRCV): evidence that the virus should be a separate Fijivirus species.</title>
        <authorList>
            <person name="Distefano A.J."/>
            <person name="Conci L.R."/>
            <person name="Munoz Hidalgo M."/>
            <person name="Guzman F.A."/>
            <person name="Hopp H.E."/>
            <person name="Del Vas M."/>
        </authorList>
    </citation>
    <scope>NUCLEOTIDE SEQUENCE [LARGE SCALE GENOMIC DNA]</scope>
</reference>
<name>A0PJ20_9REOV</name>